<gene>
    <name evidence="1" type="ORF">LXN57_40850</name>
</gene>
<accession>A0ABT0YDT7</accession>
<name>A0ABT0YDT7_9ACTN</name>
<evidence type="ECO:0000313" key="2">
    <source>
        <dbReference type="Proteomes" id="UP001523216"/>
    </source>
</evidence>
<sequence>MAPTTHQLLQPHMGIRLPTEVRASLLEMGTACNQAAVHLHQALTFTLQVESALETQRTDPRSSPLMWQVTGDLQVVADQYFEQAIIVLARASTVYAVYASQVAAAVASGESTPLPGSERISPSDVITAAGLYLPSVRFNEDDAEQQVVAEQNKTMTQTRQHLLDLITNQMQGTPSSSYDDIATVAAGNDGGESRLVAFPNALHTYASVLVWALGVFSGVSQEESGETNGR</sequence>
<reference evidence="1 2" key="1">
    <citation type="submission" date="2022-06" db="EMBL/GenBank/DDBJ databases">
        <title>Actinoplanes abujensis sp. nov., isolated from Nigerian arid soil.</title>
        <authorList>
            <person name="Ding P."/>
        </authorList>
    </citation>
    <scope>NUCLEOTIDE SEQUENCE [LARGE SCALE GENOMIC DNA]</scope>
    <source>
        <strain evidence="2">TRM88002</strain>
    </source>
</reference>
<evidence type="ECO:0000313" key="1">
    <source>
        <dbReference type="EMBL" id="MCM4083915.1"/>
    </source>
</evidence>
<dbReference type="EMBL" id="JAMQOL010000068">
    <property type="protein sequence ID" value="MCM4083915.1"/>
    <property type="molecule type" value="Genomic_DNA"/>
</dbReference>
<dbReference type="Proteomes" id="UP001523216">
    <property type="component" value="Unassembled WGS sequence"/>
</dbReference>
<keyword evidence="2" id="KW-1185">Reference proteome</keyword>
<proteinExistence type="predicted"/>
<comment type="caution">
    <text evidence="1">The sequence shown here is derived from an EMBL/GenBank/DDBJ whole genome shotgun (WGS) entry which is preliminary data.</text>
</comment>
<dbReference type="RefSeq" id="WP_251803683.1">
    <property type="nucleotide sequence ID" value="NZ_JAMQOL010000068.1"/>
</dbReference>
<protein>
    <submittedName>
        <fullName evidence="1">Uncharacterized protein</fullName>
    </submittedName>
</protein>
<organism evidence="1 2">
    <name type="scientific">Paractinoplanes hotanensis</name>
    <dbReference type="NCBI Taxonomy" id="2906497"/>
    <lineage>
        <taxon>Bacteria</taxon>
        <taxon>Bacillati</taxon>
        <taxon>Actinomycetota</taxon>
        <taxon>Actinomycetes</taxon>
        <taxon>Micromonosporales</taxon>
        <taxon>Micromonosporaceae</taxon>
        <taxon>Paractinoplanes</taxon>
    </lineage>
</organism>